<comment type="caution">
    <text evidence="1">The sequence shown here is derived from an EMBL/GenBank/DDBJ whole genome shotgun (WGS) entry which is preliminary data.</text>
</comment>
<proteinExistence type="predicted"/>
<reference evidence="1" key="1">
    <citation type="submission" date="2021-01" db="EMBL/GenBank/DDBJ databases">
        <authorList>
            <person name="Sun Q."/>
        </authorList>
    </citation>
    <scope>NUCLEOTIDE SEQUENCE</scope>
    <source>
        <strain evidence="1">YIM B02566</strain>
    </source>
</reference>
<evidence type="ECO:0000313" key="1">
    <source>
        <dbReference type="EMBL" id="MBK1865026.1"/>
    </source>
</evidence>
<name>A0ACC5QXT3_9HYPH</name>
<accession>A0ACC5QXT3</accession>
<keyword evidence="2" id="KW-1185">Reference proteome</keyword>
<sequence>MSVKRLARVVGTMAIAAVCLSGQAQAHDPRGIGAGLPKEHLKRIAEHMKNLESLDDSDAARGMYSTMTVWAPTYPKLRVCFFGGNPETNAAVARVANQWVTDEVGLKLDFGKADAPRQCEAASGRENQIRISYDQPGYWSHIGQNAVVYAKQEEASLNLSGFDKFKPEELAQGDIRGIILHEFGHALGLLHEHQSPAGGCQNEFNWDFINKYLSGPPNNWDKQTIDFNMQTYFGDDLKMTDFDPKSVMLYSFSDRFYLKGSDSPCFAGHPNDDISAADHGTLAHMYPTQASARMEAFEKNKQALEAIVAKAGDQGRKGVMIDFVKAFFERKGTADDPDDGQ</sequence>
<evidence type="ECO:0000313" key="2">
    <source>
        <dbReference type="Proteomes" id="UP000616151"/>
    </source>
</evidence>
<organism evidence="1 2">
    <name type="scientific">Taklimakanibacter albus</name>
    <dbReference type="NCBI Taxonomy" id="2800327"/>
    <lineage>
        <taxon>Bacteria</taxon>
        <taxon>Pseudomonadati</taxon>
        <taxon>Pseudomonadota</taxon>
        <taxon>Alphaproteobacteria</taxon>
        <taxon>Hyphomicrobiales</taxon>
        <taxon>Aestuariivirgaceae</taxon>
        <taxon>Taklimakanibacter</taxon>
    </lineage>
</organism>
<dbReference type="Proteomes" id="UP000616151">
    <property type="component" value="Unassembled WGS sequence"/>
</dbReference>
<dbReference type="EMBL" id="JAENHL010000004">
    <property type="protein sequence ID" value="MBK1865026.1"/>
    <property type="molecule type" value="Genomic_DNA"/>
</dbReference>
<protein>
    <submittedName>
        <fullName evidence="1">Uncharacterized protein</fullName>
    </submittedName>
</protein>
<gene>
    <name evidence="1" type="ORF">JHL16_01580</name>
</gene>